<evidence type="ECO:0000313" key="3">
    <source>
        <dbReference type="Proteomes" id="UP000745859"/>
    </source>
</evidence>
<sequence length="285" mass="31098">MKNKFIMIAMLLFTANVMAQWTKGKGNGYFKLSTWYLQADEHFTDSGDKSPLTTRGVFNVSLYGEYGLTDKLDIIAYIPFYVRSFQNKSVSATRGTVVTEGAALNSFGDTDIGIRYSLLKNSKLAVSSTLKFGIPLGETEGGNERAVLQNGDGEFNQQLQVDLGIPFVLGNLGAYAKTHLAYNHRTEGFSDEVYYGGELGVQFFNRLWLIGRLTVLESTRNGSLSDAGSVNGSIFANNIEYTNLGAEVAYYITSKVGLSFTYTSVVSGRIIVAAPSYSGGVFLDL</sequence>
<keyword evidence="3" id="KW-1185">Reference proteome</keyword>
<keyword evidence="1" id="KW-0732">Signal</keyword>
<evidence type="ECO:0008006" key="4">
    <source>
        <dbReference type="Google" id="ProtNLM"/>
    </source>
</evidence>
<accession>A0ABX0UCB8</accession>
<gene>
    <name evidence="2" type="ORF">FHR24_002972</name>
</gene>
<dbReference type="EMBL" id="JAASQL010000007">
    <property type="protein sequence ID" value="NIJ46484.1"/>
    <property type="molecule type" value="Genomic_DNA"/>
</dbReference>
<protein>
    <recommendedName>
        <fullName evidence="4">MetA-pathway of phenol degradation</fullName>
    </recommendedName>
</protein>
<reference evidence="2 3" key="1">
    <citation type="submission" date="2020-03" db="EMBL/GenBank/DDBJ databases">
        <title>Genomic Encyclopedia of Type Strains, Phase IV (KMG-IV): sequencing the most valuable type-strain genomes for metagenomic binning, comparative biology and taxonomic classification.</title>
        <authorList>
            <person name="Goeker M."/>
        </authorList>
    </citation>
    <scope>NUCLEOTIDE SEQUENCE [LARGE SCALE GENOMIC DNA]</scope>
    <source>
        <strain evidence="2 3">DSM 101599</strain>
    </source>
</reference>
<evidence type="ECO:0000313" key="2">
    <source>
        <dbReference type="EMBL" id="NIJ46484.1"/>
    </source>
</evidence>
<organism evidence="2 3">
    <name type="scientific">Wenyingzhuangia heitensis</name>
    <dbReference type="NCBI Taxonomy" id="1487859"/>
    <lineage>
        <taxon>Bacteria</taxon>
        <taxon>Pseudomonadati</taxon>
        <taxon>Bacteroidota</taxon>
        <taxon>Flavobacteriia</taxon>
        <taxon>Flavobacteriales</taxon>
        <taxon>Flavobacteriaceae</taxon>
        <taxon>Wenyingzhuangia</taxon>
    </lineage>
</organism>
<dbReference type="Proteomes" id="UP000745859">
    <property type="component" value="Unassembled WGS sequence"/>
</dbReference>
<name>A0ABX0UCB8_9FLAO</name>
<evidence type="ECO:0000256" key="1">
    <source>
        <dbReference type="SAM" id="SignalP"/>
    </source>
</evidence>
<proteinExistence type="predicted"/>
<comment type="caution">
    <text evidence="2">The sequence shown here is derived from an EMBL/GenBank/DDBJ whole genome shotgun (WGS) entry which is preliminary data.</text>
</comment>
<feature type="chain" id="PRO_5046521593" description="MetA-pathway of phenol degradation" evidence="1">
    <location>
        <begin position="20"/>
        <end position="285"/>
    </location>
</feature>
<feature type="signal peptide" evidence="1">
    <location>
        <begin position="1"/>
        <end position="19"/>
    </location>
</feature>
<dbReference type="RefSeq" id="WP_167190700.1">
    <property type="nucleotide sequence ID" value="NZ_JAASQL010000007.1"/>
</dbReference>